<dbReference type="InterPro" id="IPR051798">
    <property type="entry name" value="Class-II_PLP-Dep_Aminotrans"/>
</dbReference>
<sequence>MKYNFDKVVDRKNSDSKKWCNLEELYGTNDVLPMWVADMDFKSADEIIEAFKDRADHGVFGYTWKQDSFYEAVINWVKKKHNWDIKKEWILFTPGVVMGLNLGVRELADEGEKIMFQSPIYPPFYRVVENNNRMLNVSPLKHNGEKFVMDFDDIRNKMDKDTKVMMLCNPHNPIGRVWTKEELTELGNICMENDTIIISDEIHSDFILKGYKHIPIATISKELEQRTVTLMAPSKTFNIAGLGTSIAIIPNDEIRTKYEKAIEVMEIGNVNIFGALGLEVAYNHGEQWLKEVLEYIEDNIDYAVDYINKNIPQIKVDRPEGTYLLWLDFNGLEKSTDEIFEALIKVGKVALNDGRAYGENGDGFFRLNIGCPRPILEEGLKRIEKSVKSMVK</sequence>
<keyword evidence="8" id="KW-1185">Reference proteome</keyword>
<dbReference type="Gene3D" id="3.40.640.10">
    <property type="entry name" value="Type I PLP-dependent aspartate aminotransferase-like (Major domain)"/>
    <property type="match status" value="1"/>
</dbReference>
<keyword evidence="3" id="KW-0663">Pyridoxal phosphate</keyword>
<dbReference type="Gene3D" id="3.90.1150.10">
    <property type="entry name" value="Aspartate Aminotransferase, domain 1"/>
    <property type="match status" value="1"/>
</dbReference>
<dbReference type="CDD" id="cd00609">
    <property type="entry name" value="AAT_like"/>
    <property type="match status" value="1"/>
</dbReference>
<dbReference type="GO" id="GO:0047804">
    <property type="term" value="F:cysteine-S-conjugate beta-lyase activity"/>
    <property type="evidence" value="ECO:0007669"/>
    <property type="project" value="UniProtKB-EC"/>
</dbReference>
<keyword evidence="4" id="KW-0456">Lyase</keyword>
<protein>
    <recommendedName>
        <fullName evidence="2">cysteine-S-conjugate beta-lyase</fullName>
        <ecNumber evidence="2">4.4.1.13</ecNumber>
    </recommendedName>
</protein>
<dbReference type="PANTHER" id="PTHR43525:SF1">
    <property type="entry name" value="PROTEIN MALY"/>
    <property type="match status" value="1"/>
</dbReference>
<dbReference type="Pfam" id="PF00155">
    <property type="entry name" value="Aminotran_1_2"/>
    <property type="match status" value="1"/>
</dbReference>
<dbReference type="Proteomes" id="UP000601522">
    <property type="component" value="Unassembled WGS sequence"/>
</dbReference>
<dbReference type="InterPro" id="IPR015421">
    <property type="entry name" value="PyrdxlP-dep_Trfase_major"/>
</dbReference>
<dbReference type="GO" id="GO:0008483">
    <property type="term" value="F:transaminase activity"/>
    <property type="evidence" value="ECO:0007669"/>
    <property type="project" value="UniProtKB-KW"/>
</dbReference>
<reference evidence="7 8" key="1">
    <citation type="submission" date="2020-08" db="EMBL/GenBank/DDBJ databases">
        <title>Genome public.</title>
        <authorList>
            <person name="Liu C."/>
            <person name="Sun Q."/>
        </authorList>
    </citation>
    <scope>NUCLEOTIDE SEQUENCE [LARGE SCALE GENOMIC DNA]</scope>
    <source>
        <strain evidence="7 8">NSJ-26</strain>
    </source>
</reference>
<evidence type="ECO:0000256" key="1">
    <source>
        <dbReference type="ARBA" id="ARBA00001933"/>
    </source>
</evidence>
<dbReference type="PANTHER" id="PTHR43525">
    <property type="entry name" value="PROTEIN MALY"/>
    <property type="match status" value="1"/>
</dbReference>
<dbReference type="InterPro" id="IPR015422">
    <property type="entry name" value="PyrdxlP-dep_Trfase_small"/>
</dbReference>
<evidence type="ECO:0000313" key="7">
    <source>
        <dbReference type="EMBL" id="MBC8590130.1"/>
    </source>
</evidence>
<dbReference type="NCBIfam" id="TIGR04350">
    <property type="entry name" value="C_S_lyase_PatB"/>
    <property type="match status" value="1"/>
</dbReference>
<evidence type="ECO:0000259" key="6">
    <source>
        <dbReference type="Pfam" id="PF00155"/>
    </source>
</evidence>
<dbReference type="AlphaFoldDB" id="A0A926IM74"/>
<accession>A0A926IM74</accession>
<keyword evidence="7" id="KW-0808">Transferase</keyword>
<comment type="caution">
    <text evidence="7">The sequence shown here is derived from an EMBL/GenBank/DDBJ whole genome shotgun (WGS) entry which is preliminary data.</text>
</comment>
<evidence type="ECO:0000313" key="8">
    <source>
        <dbReference type="Proteomes" id="UP000601522"/>
    </source>
</evidence>
<name>A0A926IM74_9FIRM</name>
<keyword evidence="7" id="KW-0032">Aminotransferase</keyword>
<dbReference type="EC" id="4.4.1.13" evidence="2"/>
<comment type="cofactor">
    <cofactor evidence="1">
        <name>pyridoxal 5'-phosphate</name>
        <dbReference type="ChEBI" id="CHEBI:597326"/>
    </cofactor>
</comment>
<dbReference type="RefSeq" id="WP_249322956.1">
    <property type="nucleotide sequence ID" value="NZ_JACRTK010000001.1"/>
</dbReference>
<proteinExistence type="inferred from homology"/>
<feature type="domain" description="Aminotransferase class I/classII large" evidence="6">
    <location>
        <begin position="37"/>
        <end position="383"/>
    </location>
</feature>
<dbReference type="EMBL" id="JACRTK010000001">
    <property type="protein sequence ID" value="MBC8590130.1"/>
    <property type="molecule type" value="Genomic_DNA"/>
</dbReference>
<dbReference type="SUPFAM" id="SSF53383">
    <property type="entry name" value="PLP-dependent transferases"/>
    <property type="match status" value="1"/>
</dbReference>
<comment type="similarity">
    <text evidence="5">Belongs to the class-II pyridoxal-phosphate-dependent aminotransferase family. MalY/PatB cystathionine beta-lyase subfamily.</text>
</comment>
<evidence type="ECO:0000256" key="5">
    <source>
        <dbReference type="ARBA" id="ARBA00037974"/>
    </source>
</evidence>
<dbReference type="InterPro" id="IPR004839">
    <property type="entry name" value="Aminotransferase_I/II_large"/>
</dbReference>
<gene>
    <name evidence="7" type="ORF">H8689_03120</name>
</gene>
<dbReference type="GO" id="GO:0030170">
    <property type="term" value="F:pyridoxal phosphate binding"/>
    <property type="evidence" value="ECO:0007669"/>
    <property type="project" value="InterPro"/>
</dbReference>
<evidence type="ECO:0000256" key="4">
    <source>
        <dbReference type="ARBA" id="ARBA00023239"/>
    </source>
</evidence>
<evidence type="ECO:0000256" key="3">
    <source>
        <dbReference type="ARBA" id="ARBA00022898"/>
    </source>
</evidence>
<dbReference type="InterPro" id="IPR027619">
    <property type="entry name" value="C-S_lyase_PatB-like"/>
</dbReference>
<dbReference type="InterPro" id="IPR015424">
    <property type="entry name" value="PyrdxlP-dep_Trfase"/>
</dbReference>
<evidence type="ECO:0000256" key="2">
    <source>
        <dbReference type="ARBA" id="ARBA00012224"/>
    </source>
</evidence>
<organism evidence="7 8">
    <name type="scientific">Wansuia hejianensis</name>
    <dbReference type="NCBI Taxonomy" id="2763667"/>
    <lineage>
        <taxon>Bacteria</taxon>
        <taxon>Bacillati</taxon>
        <taxon>Bacillota</taxon>
        <taxon>Clostridia</taxon>
        <taxon>Lachnospirales</taxon>
        <taxon>Lachnospiraceae</taxon>
        <taxon>Wansuia</taxon>
    </lineage>
</organism>